<dbReference type="EMBL" id="FOHV01000005">
    <property type="protein sequence ID" value="SES90326.1"/>
    <property type="molecule type" value="Genomic_DNA"/>
</dbReference>
<sequence>MLLKSIKIKSGIFTCFLFNVGSLLAAPILDENLNATNNDDLAQISVINTPISISSPSAVFQTQNDIEGIFNVLQNLEFEQVPEASLMAQLAEEKPNVPKKKARSQTQASNTQIVRESSNSNSETSAKVLDLQREISELKKENEQLNRELSSVKQPTNQMLLNNIASNVLKDFSKEQAAKNAQVVQELEMRIDIAEQEMQKKDLEIKKLNALPLDADKKLIKQLEAVEIKNKDIEQKYSELESQFLNERKLLEAELENKKNQLTEAQTALEQFKNETTRNQAIAEKLSNQLATTENPLNDKIEALTHETLVLKKAYQDEKQRAEDAIRMLNELQAQSKTQLTALQQQNQNVNQGQAQQLLQLQQRAQLAELNTQKLQQKLQISENKTIELEETISKLNAQITKNTQSYQLQLTDLQQRLLNARRAEQEANRWARAAGSGNTNAASNRIINLQQQIDQIAAAEETQRVIAMQKQQEVINLQNQLYSIQAELKTQQQSRAQLENQLQDFEMQKKESNEAQSTTNKVEEAASAVNNSEPKKNDSSKKKPSTDAGIKGL</sequence>
<reference evidence="5" key="1">
    <citation type="submission" date="2016-10" db="EMBL/GenBank/DDBJ databases">
        <authorList>
            <person name="Varghese N."/>
            <person name="Submissions S."/>
        </authorList>
    </citation>
    <scope>NUCLEOTIDE SEQUENCE [LARGE SCALE GENOMIC DNA]</scope>
    <source>
        <strain evidence="5">DSM 18579</strain>
    </source>
</reference>
<organism evidence="4 5">
    <name type="scientific">Thorsellia anophelis DSM 18579</name>
    <dbReference type="NCBI Taxonomy" id="1123402"/>
    <lineage>
        <taxon>Bacteria</taxon>
        <taxon>Pseudomonadati</taxon>
        <taxon>Pseudomonadota</taxon>
        <taxon>Gammaproteobacteria</taxon>
        <taxon>Enterobacterales</taxon>
        <taxon>Thorselliaceae</taxon>
        <taxon>Thorsellia</taxon>
    </lineage>
</organism>
<dbReference type="RefSeq" id="WP_093318035.1">
    <property type="nucleotide sequence ID" value="NZ_FOHV01000005.1"/>
</dbReference>
<evidence type="ECO:0000313" key="4">
    <source>
        <dbReference type="EMBL" id="SES90326.1"/>
    </source>
</evidence>
<proteinExistence type="predicted"/>
<dbReference type="STRING" id="1123402.SAMN02583745_00830"/>
<name>A0A1I0AAP1_9GAMM</name>
<evidence type="ECO:0000256" key="3">
    <source>
        <dbReference type="SAM" id="SignalP"/>
    </source>
</evidence>
<feature type="compositionally biased region" description="Polar residues" evidence="2">
    <location>
        <begin position="104"/>
        <end position="125"/>
    </location>
</feature>
<gene>
    <name evidence="4" type="ORF">SAMN02583745_00830</name>
</gene>
<feature type="region of interest" description="Disordered" evidence="2">
    <location>
        <begin position="508"/>
        <end position="554"/>
    </location>
</feature>
<feature type="compositionally biased region" description="Basic and acidic residues" evidence="2">
    <location>
        <begin position="534"/>
        <end position="546"/>
    </location>
</feature>
<dbReference type="AlphaFoldDB" id="A0A1I0AAP1"/>
<keyword evidence="1" id="KW-0175">Coiled coil</keyword>
<evidence type="ECO:0000313" key="5">
    <source>
        <dbReference type="Proteomes" id="UP000242642"/>
    </source>
</evidence>
<evidence type="ECO:0000256" key="1">
    <source>
        <dbReference type="SAM" id="Coils"/>
    </source>
</evidence>
<feature type="signal peptide" evidence="3">
    <location>
        <begin position="1"/>
        <end position="25"/>
    </location>
</feature>
<feature type="region of interest" description="Disordered" evidence="2">
    <location>
        <begin position="93"/>
        <end position="126"/>
    </location>
</feature>
<feature type="coiled-coil region" evidence="1">
    <location>
        <begin position="312"/>
        <end position="399"/>
    </location>
</feature>
<keyword evidence="5" id="KW-1185">Reference proteome</keyword>
<evidence type="ECO:0000256" key="2">
    <source>
        <dbReference type="SAM" id="MobiDB-lite"/>
    </source>
</evidence>
<dbReference type="Proteomes" id="UP000242642">
    <property type="component" value="Unassembled WGS sequence"/>
</dbReference>
<protein>
    <submittedName>
        <fullName evidence="4">Uncharacterized protein</fullName>
    </submittedName>
</protein>
<keyword evidence="3" id="KW-0732">Signal</keyword>
<accession>A0A1I0AAP1</accession>
<feature type="chain" id="PRO_5017360065" evidence="3">
    <location>
        <begin position="26"/>
        <end position="554"/>
    </location>
</feature>